<organism evidence="2">
    <name type="scientific">marine metagenome</name>
    <dbReference type="NCBI Taxonomy" id="408172"/>
    <lineage>
        <taxon>unclassified sequences</taxon>
        <taxon>metagenomes</taxon>
        <taxon>ecological metagenomes</taxon>
    </lineage>
</organism>
<name>A0A382JMZ8_9ZZZZ</name>
<protein>
    <recommendedName>
        <fullName evidence="1">ABC1 atypical kinase-like domain-containing protein</fullName>
    </recommendedName>
</protein>
<feature type="non-terminal residue" evidence="2">
    <location>
        <position position="1"/>
    </location>
</feature>
<reference evidence="2" key="1">
    <citation type="submission" date="2018-05" db="EMBL/GenBank/DDBJ databases">
        <authorList>
            <person name="Lanie J.A."/>
            <person name="Ng W.-L."/>
            <person name="Kazmierczak K.M."/>
            <person name="Andrzejewski T.M."/>
            <person name="Davidsen T.M."/>
            <person name="Wayne K.J."/>
            <person name="Tettelin H."/>
            <person name="Glass J.I."/>
            <person name="Rusch D."/>
            <person name="Podicherti R."/>
            <person name="Tsui H.-C.T."/>
            <person name="Winkler M.E."/>
        </authorList>
    </citation>
    <scope>NUCLEOTIDE SEQUENCE</scope>
</reference>
<dbReference type="SUPFAM" id="SSF56112">
    <property type="entry name" value="Protein kinase-like (PK-like)"/>
    <property type="match status" value="1"/>
</dbReference>
<evidence type="ECO:0000259" key="1">
    <source>
        <dbReference type="Pfam" id="PF03109"/>
    </source>
</evidence>
<sequence>VENLELLHWLRSGEHTVEALISSGYQGAAYLYEGTQGRRVIKVATGSGIVGWVRRWMIRREFAIYRHLAGVAGVPHCHGLLDEQFLVLEFVDGIPLSELGRDIDSHNTFYAELLQIITNVHDAGVAHGDLKRRDNVLVTANEQACIVDFGTAVALSDRGGWFNHQLFKLVRQFDYNAWIKLKYRGDYKSITPNDRPYYRPTQLENLLRIIRRGWRKITFRQYRKARRRTRESESS</sequence>
<proteinExistence type="predicted"/>
<evidence type="ECO:0000313" key="2">
    <source>
        <dbReference type="EMBL" id="SVC12553.1"/>
    </source>
</evidence>
<dbReference type="AlphaFoldDB" id="A0A382JMZ8"/>
<dbReference type="InterPro" id="IPR011009">
    <property type="entry name" value="Kinase-like_dom_sf"/>
</dbReference>
<feature type="domain" description="ABC1 atypical kinase-like" evidence="1">
    <location>
        <begin position="74"/>
        <end position="177"/>
    </location>
</feature>
<dbReference type="Pfam" id="PF03109">
    <property type="entry name" value="ABC1"/>
    <property type="match status" value="1"/>
</dbReference>
<gene>
    <name evidence="2" type="ORF">METZ01_LOCUS265407</name>
</gene>
<accession>A0A382JMZ8</accession>
<dbReference type="Gene3D" id="1.10.510.10">
    <property type="entry name" value="Transferase(Phosphotransferase) domain 1"/>
    <property type="match status" value="1"/>
</dbReference>
<dbReference type="InterPro" id="IPR004147">
    <property type="entry name" value="ABC1_dom"/>
</dbReference>
<dbReference type="EMBL" id="UINC01074900">
    <property type="protein sequence ID" value="SVC12553.1"/>
    <property type="molecule type" value="Genomic_DNA"/>
</dbReference>